<sequence length="179" mass="19328">MAMSSKMGRALAGPLLIFNLLMFIIVLGLSGWMMNRAITRGGFGGNAATPFFSLVSLLAGMVGIASIITGLHHLRLWRASSGAAAQATAWITWLLLVLAFCLAWKEIHIGRRSTKHRVLEGFIISLTVNHLLYTLALHFGDHDEHALPTSTAATDKHHHHNPHHGTVPPTSNTMAASAV</sequence>
<dbReference type="Proteomes" id="UP001605036">
    <property type="component" value="Unassembled WGS sequence"/>
</dbReference>
<dbReference type="PANTHER" id="PTHR33294">
    <property type="entry name" value="AWPM-19-LIKE FAMILY PROTEIN"/>
    <property type="match status" value="1"/>
</dbReference>
<keyword evidence="4" id="KW-1185">Reference proteome</keyword>
<evidence type="ECO:0000313" key="4">
    <source>
        <dbReference type="Proteomes" id="UP001605036"/>
    </source>
</evidence>
<dbReference type="EMBL" id="JBHFFA010000003">
    <property type="protein sequence ID" value="KAL2635585.1"/>
    <property type="molecule type" value="Genomic_DNA"/>
</dbReference>
<dbReference type="InterPro" id="IPR008390">
    <property type="entry name" value="AWPM-19"/>
</dbReference>
<comment type="caution">
    <text evidence="3">The sequence shown here is derived from an EMBL/GenBank/DDBJ whole genome shotgun (WGS) entry which is preliminary data.</text>
</comment>
<feature type="transmembrane region" description="Helical" evidence="2">
    <location>
        <begin position="12"/>
        <end position="30"/>
    </location>
</feature>
<protein>
    <submittedName>
        <fullName evidence="3">Uncharacterized protein</fullName>
    </submittedName>
</protein>
<evidence type="ECO:0000313" key="3">
    <source>
        <dbReference type="EMBL" id="KAL2635585.1"/>
    </source>
</evidence>
<name>A0ABD1YXS2_9MARC</name>
<dbReference type="PANTHER" id="PTHR33294:SF5">
    <property type="entry name" value="AWPM-19-LIKE FAMILY PROTEIN"/>
    <property type="match status" value="1"/>
</dbReference>
<feature type="transmembrane region" description="Helical" evidence="2">
    <location>
        <begin position="83"/>
        <end position="104"/>
    </location>
</feature>
<feature type="transmembrane region" description="Helical" evidence="2">
    <location>
        <begin position="51"/>
        <end position="71"/>
    </location>
</feature>
<proteinExistence type="predicted"/>
<organism evidence="3 4">
    <name type="scientific">Riccia fluitans</name>
    <dbReference type="NCBI Taxonomy" id="41844"/>
    <lineage>
        <taxon>Eukaryota</taxon>
        <taxon>Viridiplantae</taxon>
        <taxon>Streptophyta</taxon>
        <taxon>Embryophyta</taxon>
        <taxon>Marchantiophyta</taxon>
        <taxon>Marchantiopsida</taxon>
        <taxon>Marchantiidae</taxon>
        <taxon>Marchantiales</taxon>
        <taxon>Ricciaceae</taxon>
        <taxon>Riccia</taxon>
    </lineage>
</organism>
<keyword evidence="2" id="KW-1133">Transmembrane helix</keyword>
<keyword evidence="2" id="KW-0472">Membrane</keyword>
<accession>A0ABD1YXS2</accession>
<dbReference type="AlphaFoldDB" id="A0ABD1YXS2"/>
<feature type="region of interest" description="Disordered" evidence="1">
    <location>
        <begin position="152"/>
        <end position="179"/>
    </location>
</feature>
<gene>
    <name evidence="3" type="ORF">R1flu_007064</name>
</gene>
<reference evidence="3 4" key="1">
    <citation type="submission" date="2024-09" db="EMBL/GenBank/DDBJ databases">
        <title>Chromosome-scale assembly of Riccia fluitans.</title>
        <authorList>
            <person name="Paukszto L."/>
            <person name="Sawicki J."/>
            <person name="Karawczyk K."/>
            <person name="Piernik-Szablinska J."/>
            <person name="Szczecinska M."/>
            <person name="Mazdziarz M."/>
        </authorList>
    </citation>
    <scope>NUCLEOTIDE SEQUENCE [LARGE SCALE GENOMIC DNA]</scope>
    <source>
        <strain evidence="3">Rf_01</strain>
        <tissue evidence="3">Aerial parts of the thallus</tissue>
    </source>
</reference>
<dbReference type="Pfam" id="PF05512">
    <property type="entry name" value="AWPM-19"/>
    <property type="match status" value="1"/>
</dbReference>
<evidence type="ECO:0000256" key="2">
    <source>
        <dbReference type="SAM" id="Phobius"/>
    </source>
</evidence>
<evidence type="ECO:0000256" key="1">
    <source>
        <dbReference type="SAM" id="MobiDB-lite"/>
    </source>
</evidence>
<feature type="compositionally biased region" description="Polar residues" evidence="1">
    <location>
        <begin position="168"/>
        <end position="179"/>
    </location>
</feature>
<keyword evidence="2" id="KW-0812">Transmembrane</keyword>